<feature type="non-terminal residue" evidence="1">
    <location>
        <position position="1"/>
    </location>
</feature>
<dbReference type="Proteomes" id="UP000789366">
    <property type="component" value="Unassembled WGS sequence"/>
</dbReference>
<evidence type="ECO:0000313" key="1">
    <source>
        <dbReference type="EMBL" id="CAG8545494.1"/>
    </source>
</evidence>
<sequence length="304" mass="35042">SQEQLTSLIEKESVAVSIMMNFWTSYHNQRYIGITCAWISDSWEFKEALLVLQRVLYPHIGEVIAELLDNDGERLACIMLSNDEWIFLDELNDILCGFEEIMTLLSENTYVTISLMYPAISTLVKTLKILLQQSYIELASADIGELTILDSVEEIIDDTKDIVEIKEVDALLGIIHKTINISVPIITIGMLEKIKKVLYDSMYHYWNSVMDVSMLACLLDPHFKKLCFANTNVIIQTKEHLKSLYELECEIHPTPKHPISLSNIQHDDHDDFEADLYANDNDKISEIDDYLALEEEERQMDPFQ</sequence>
<accession>A0ACA9LTF3</accession>
<protein>
    <submittedName>
        <fullName evidence="1">2682_t:CDS:1</fullName>
    </submittedName>
</protein>
<gene>
    <name evidence="1" type="ORF">SPELUC_LOCUS4984</name>
</gene>
<organism evidence="1 2">
    <name type="scientific">Cetraspora pellucida</name>
    <dbReference type="NCBI Taxonomy" id="1433469"/>
    <lineage>
        <taxon>Eukaryota</taxon>
        <taxon>Fungi</taxon>
        <taxon>Fungi incertae sedis</taxon>
        <taxon>Mucoromycota</taxon>
        <taxon>Glomeromycotina</taxon>
        <taxon>Glomeromycetes</taxon>
        <taxon>Diversisporales</taxon>
        <taxon>Gigasporaceae</taxon>
        <taxon>Cetraspora</taxon>
    </lineage>
</organism>
<evidence type="ECO:0000313" key="2">
    <source>
        <dbReference type="Proteomes" id="UP000789366"/>
    </source>
</evidence>
<proteinExistence type="predicted"/>
<comment type="caution">
    <text evidence="1">The sequence shown here is derived from an EMBL/GenBank/DDBJ whole genome shotgun (WGS) entry which is preliminary data.</text>
</comment>
<name>A0ACA9LTF3_9GLOM</name>
<dbReference type="EMBL" id="CAJVPW010004800">
    <property type="protein sequence ID" value="CAG8545494.1"/>
    <property type="molecule type" value="Genomic_DNA"/>
</dbReference>
<keyword evidence="2" id="KW-1185">Reference proteome</keyword>
<reference evidence="1" key="1">
    <citation type="submission" date="2021-06" db="EMBL/GenBank/DDBJ databases">
        <authorList>
            <person name="Kallberg Y."/>
            <person name="Tangrot J."/>
            <person name="Rosling A."/>
        </authorList>
    </citation>
    <scope>NUCLEOTIDE SEQUENCE</scope>
    <source>
        <strain evidence="1">28 12/20/2015</strain>
    </source>
</reference>